<evidence type="ECO:0000256" key="5">
    <source>
        <dbReference type="ARBA" id="ARBA00023136"/>
    </source>
</evidence>
<dbReference type="Proteomes" id="UP000015351">
    <property type="component" value="Unassembled WGS sequence"/>
</dbReference>
<feature type="transmembrane region" description="Helical" evidence="7">
    <location>
        <begin position="204"/>
        <end position="228"/>
    </location>
</feature>
<feature type="transmembrane region" description="Helical" evidence="7">
    <location>
        <begin position="115"/>
        <end position="133"/>
    </location>
</feature>
<dbReference type="PANTHER" id="PTHR10283:SF82">
    <property type="entry name" value="SOLUTE CARRIER FAMILY 13 MEMBER 2"/>
    <property type="match status" value="1"/>
</dbReference>
<dbReference type="RefSeq" id="WP_021099937.1">
    <property type="nucleotide sequence ID" value="NZ_KE557306.1"/>
</dbReference>
<feature type="transmembrane region" description="Helical" evidence="7">
    <location>
        <begin position="79"/>
        <end position="103"/>
    </location>
</feature>
<name>S9QF38_9RHOB</name>
<dbReference type="Pfam" id="PF00939">
    <property type="entry name" value="Na_sulph_symp"/>
    <property type="match status" value="1"/>
</dbReference>
<comment type="caution">
    <text evidence="8">The sequence shown here is derived from an EMBL/GenBank/DDBJ whole genome shotgun (WGS) entry which is preliminary data.</text>
</comment>
<dbReference type="NCBIfam" id="TIGR00785">
    <property type="entry name" value="dass"/>
    <property type="match status" value="1"/>
</dbReference>
<sequence>MTQEKPTPHAHDEDYLAPGDRRDPDYADREPTADVPVTGIRLIGLIGGPLLALLILFLPAPDSMPLEAWRLVAMTVWMVVWWLTEAVPIPATALLPIVLMPLLGIADIKATSANYANPLIYLFLGGFLLAAGMQRVGLHRRIALRIVAAIGASPAQIILGFMIATAFLSMWISNTATTIMMYAVGLSVIDFVEQKTDDDKMVRNFGVALMLSIAYAASIGGVGTLIGTPPNALLASFLQSTYDIEITFFRWMLLGVPVVVIMLPIAWFLLTRFLFPSHKIAIEDPSGVVDRELAALGPMSRGEKLVGIVFLGAAFSWIFRSLLADMTGLPIHDTIIALTAAMLLFAIPISAKRGEFALDWEAARNVPWGVLLLFGGGLALASGFGSSGLAEWIGNAVGGIKISTMLLVLVMTIAMVYLTEITSNTASTATFLPILGAVAIGLSLDPRVLTIPVALGASMAFMMPVATPPNAIVFSYERMTLSDMVRAGFMLNIIAIAVTFGAFALIGRLVFGLTF</sequence>
<keyword evidence="5 7" id="KW-0472">Membrane</keyword>
<feature type="transmembrane region" description="Helical" evidence="7">
    <location>
        <begin position="305"/>
        <end position="323"/>
    </location>
</feature>
<dbReference type="InterPro" id="IPR001898">
    <property type="entry name" value="SLC13A/DASS"/>
</dbReference>
<feature type="transmembrane region" description="Helical" evidence="7">
    <location>
        <begin position="488"/>
        <end position="511"/>
    </location>
</feature>
<dbReference type="HOGENOM" id="CLU_005170_0_0_5"/>
<proteinExistence type="predicted"/>
<comment type="subcellular location">
    <subcellularLocation>
        <location evidence="1">Membrane</location>
        <topology evidence="1">Multi-pass membrane protein</topology>
    </subcellularLocation>
</comment>
<gene>
    <name evidence="8" type="ORF">thalar_01367</name>
</gene>
<evidence type="ECO:0000313" key="9">
    <source>
        <dbReference type="Proteomes" id="UP000015351"/>
    </source>
</evidence>
<evidence type="ECO:0000256" key="7">
    <source>
        <dbReference type="SAM" id="Phobius"/>
    </source>
</evidence>
<dbReference type="PATRIC" id="fig|1123360.3.peg.1356"/>
<feature type="transmembrane region" description="Helical" evidence="7">
    <location>
        <begin position="396"/>
        <end position="418"/>
    </location>
</feature>
<feature type="transmembrane region" description="Helical" evidence="7">
    <location>
        <begin position="450"/>
        <end position="476"/>
    </location>
</feature>
<feature type="transmembrane region" description="Helical" evidence="7">
    <location>
        <begin position="170"/>
        <end position="192"/>
    </location>
</feature>
<dbReference type="InterPro" id="IPR031312">
    <property type="entry name" value="Na/sul_symport_CS"/>
</dbReference>
<evidence type="ECO:0000256" key="1">
    <source>
        <dbReference type="ARBA" id="ARBA00004141"/>
    </source>
</evidence>
<feature type="transmembrane region" description="Helical" evidence="7">
    <location>
        <begin position="142"/>
        <end position="164"/>
    </location>
</feature>
<feature type="region of interest" description="Disordered" evidence="6">
    <location>
        <begin position="1"/>
        <end position="32"/>
    </location>
</feature>
<evidence type="ECO:0000313" key="8">
    <source>
        <dbReference type="EMBL" id="EPX80031.1"/>
    </source>
</evidence>
<keyword evidence="2" id="KW-0813">Transport</keyword>
<keyword evidence="4 7" id="KW-1133">Transmembrane helix</keyword>
<dbReference type="GO" id="GO:0005886">
    <property type="term" value="C:plasma membrane"/>
    <property type="evidence" value="ECO:0007669"/>
    <property type="project" value="TreeGrafter"/>
</dbReference>
<dbReference type="PANTHER" id="PTHR10283">
    <property type="entry name" value="SOLUTE CARRIER FAMILY 13 MEMBER"/>
    <property type="match status" value="1"/>
</dbReference>
<dbReference type="eggNOG" id="COG0471">
    <property type="taxonomic scope" value="Bacteria"/>
</dbReference>
<feature type="transmembrane region" description="Helical" evidence="7">
    <location>
        <begin position="248"/>
        <end position="270"/>
    </location>
</feature>
<dbReference type="AlphaFoldDB" id="S9QF38"/>
<reference evidence="9" key="1">
    <citation type="journal article" date="2013" name="Stand. Genomic Sci.">
        <title>Genome sequence of the Litoreibacter arenae type strain (DSM 19593(T)), a member of the Roseobacter clade isolated from sea sand.</title>
        <authorList>
            <person name="Riedel T."/>
            <person name="Fiebig A."/>
            <person name="Petersen J."/>
            <person name="Gronow S."/>
            <person name="Kyrpides N.C."/>
            <person name="Goker M."/>
            <person name="Klenk H.P."/>
        </authorList>
    </citation>
    <scope>NUCLEOTIDE SEQUENCE [LARGE SCALE GENOMIC DNA]</scope>
    <source>
        <strain evidence="9">DSM 19593</strain>
    </source>
</reference>
<accession>S9QF38</accession>
<dbReference type="EMBL" id="AONI01000009">
    <property type="protein sequence ID" value="EPX80031.1"/>
    <property type="molecule type" value="Genomic_DNA"/>
</dbReference>
<evidence type="ECO:0000256" key="2">
    <source>
        <dbReference type="ARBA" id="ARBA00022448"/>
    </source>
</evidence>
<feature type="transmembrane region" description="Helical" evidence="7">
    <location>
        <begin position="425"/>
        <end position="444"/>
    </location>
</feature>
<protein>
    <submittedName>
        <fullName evidence="8">Anion transporter</fullName>
    </submittedName>
</protein>
<organism evidence="8 9">
    <name type="scientific">Litoreibacter arenae DSM 19593</name>
    <dbReference type="NCBI Taxonomy" id="1123360"/>
    <lineage>
        <taxon>Bacteria</taxon>
        <taxon>Pseudomonadati</taxon>
        <taxon>Pseudomonadota</taxon>
        <taxon>Alphaproteobacteria</taxon>
        <taxon>Rhodobacterales</taxon>
        <taxon>Roseobacteraceae</taxon>
        <taxon>Litoreibacter</taxon>
    </lineage>
</organism>
<dbReference type="STRING" id="1123360.thalar_01367"/>
<dbReference type="GO" id="GO:0015141">
    <property type="term" value="F:succinate transmembrane transporter activity"/>
    <property type="evidence" value="ECO:0007669"/>
    <property type="project" value="UniProtKB-ARBA"/>
</dbReference>
<dbReference type="PROSITE" id="PS01271">
    <property type="entry name" value="NA_SULFATE"/>
    <property type="match status" value="1"/>
</dbReference>
<feature type="transmembrane region" description="Helical" evidence="7">
    <location>
        <begin position="329"/>
        <end position="347"/>
    </location>
</feature>
<feature type="transmembrane region" description="Helical" evidence="7">
    <location>
        <begin position="39"/>
        <end position="58"/>
    </location>
</feature>
<keyword evidence="3 7" id="KW-0812">Transmembrane</keyword>
<dbReference type="CDD" id="cd01115">
    <property type="entry name" value="SLC13_permease"/>
    <property type="match status" value="1"/>
</dbReference>
<evidence type="ECO:0000256" key="3">
    <source>
        <dbReference type="ARBA" id="ARBA00022692"/>
    </source>
</evidence>
<keyword evidence="9" id="KW-1185">Reference proteome</keyword>
<evidence type="ECO:0000256" key="6">
    <source>
        <dbReference type="SAM" id="MobiDB-lite"/>
    </source>
</evidence>
<feature type="transmembrane region" description="Helical" evidence="7">
    <location>
        <begin position="368"/>
        <end position="390"/>
    </location>
</feature>
<evidence type="ECO:0000256" key="4">
    <source>
        <dbReference type="ARBA" id="ARBA00022989"/>
    </source>
</evidence>